<feature type="transmembrane region" description="Helical" evidence="6">
    <location>
        <begin position="316"/>
        <end position="338"/>
    </location>
</feature>
<feature type="transmembrane region" description="Helical" evidence="6">
    <location>
        <begin position="79"/>
        <end position="97"/>
    </location>
</feature>
<evidence type="ECO:0000313" key="9">
    <source>
        <dbReference type="Proteomes" id="UP000177605"/>
    </source>
</evidence>
<dbReference type="PANTHER" id="PTHR23519">
    <property type="entry name" value="AUTOPHAGY-RELATED PROTEIN 22"/>
    <property type="match status" value="1"/>
</dbReference>
<dbReference type="Gene3D" id="1.20.1250.20">
    <property type="entry name" value="MFS general substrate transporter like domains"/>
    <property type="match status" value="2"/>
</dbReference>
<evidence type="ECO:0000259" key="7">
    <source>
        <dbReference type="PROSITE" id="PS50850"/>
    </source>
</evidence>
<keyword evidence="5 6" id="KW-0472">Membrane</keyword>
<dbReference type="PROSITE" id="PS50850">
    <property type="entry name" value="MFS"/>
    <property type="match status" value="1"/>
</dbReference>
<dbReference type="Pfam" id="PF11700">
    <property type="entry name" value="ATG22"/>
    <property type="match status" value="1"/>
</dbReference>
<dbReference type="PANTHER" id="PTHR23519:SF1">
    <property type="entry name" value="AUTOPHAGY-RELATED PROTEIN 22"/>
    <property type="match status" value="1"/>
</dbReference>
<feature type="transmembrane region" description="Helical" evidence="6">
    <location>
        <begin position="384"/>
        <end position="402"/>
    </location>
</feature>
<feature type="transmembrane region" description="Helical" evidence="6">
    <location>
        <begin position="9"/>
        <end position="31"/>
    </location>
</feature>
<gene>
    <name evidence="8" type="ORF">A2669_01755</name>
</gene>
<dbReference type="GO" id="GO:0012505">
    <property type="term" value="C:endomembrane system"/>
    <property type="evidence" value="ECO:0007669"/>
    <property type="project" value="UniProtKB-SubCell"/>
</dbReference>
<keyword evidence="2" id="KW-0813">Transport</keyword>
<evidence type="ECO:0000313" key="8">
    <source>
        <dbReference type="EMBL" id="OGN06944.1"/>
    </source>
</evidence>
<feature type="transmembrane region" description="Helical" evidence="6">
    <location>
        <begin position="103"/>
        <end position="125"/>
    </location>
</feature>
<evidence type="ECO:0000256" key="4">
    <source>
        <dbReference type="ARBA" id="ARBA00022989"/>
    </source>
</evidence>
<comment type="subcellular location">
    <subcellularLocation>
        <location evidence="1">Endomembrane system</location>
        <topology evidence="1">Multi-pass membrane protein</topology>
    </subcellularLocation>
</comment>
<dbReference type="GO" id="GO:0022857">
    <property type="term" value="F:transmembrane transporter activity"/>
    <property type="evidence" value="ECO:0007669"/>
    <property type="project" value="InterPro"/>
</dbReference>
<evidence type="ECO:0000256" key="6">
    <source>
        <dbReference type="SAM" id="Phobius"/>
    </source>
</evidence>
<keyword evidence="4 6" id="KW-1133">Transmembrane helix</keyword>
<feature type="transmembrane region" description="Helical" evidence="6">
    <location>
        <begin position="176"/>
        <end position="194"/>
    </location>
</feature>
<feature type="transmembrane region" description="Helical" evidence="6">
    <location>
        <begin position="220"/>
        <end position="243"/>
    </location>
</feature>
<proteinExistence type="predicted"/>
<dbReference type="InterPro" id="IPR020846">
    <property type="entry name" value="MFS_dom"/>
</dbReference>
<dbReference type="EMBL" id="MGJM01000007">
    <property type="protein sequence ID" value="OGN06944.1"/>
    <property type="molecule type" value="Genomic_DNA"/>
</dbReference>
<feature type="transmembrane region" description="Helical" evidence="6">
    <location>
        <begin position="263"/>
        <end position="281"/>
    </location>
</feature>
<feature type="transmembrane region" description="Helical" evidence="6">
    <location>
        <begin position="350"/>
        <end position="372"/>
    </location>
</feature>
<evidence type="ECO:0000256" key="1">
    <source>
        <dbReference type="ARBA" id="ARBA00004127"/>
    </source>
</evidence>
<dbReference type="InterPro" id="IPR050495">
    <property type="entry name" value="ATG22/LtaA_families"/>
</dbReference>
<feature type="transmembrane region" description="Helical" evidence="6">
    <location>
        <begin position="293"/>
        <end position="310"/>
    </location>
</feature>
<dbReference type="InterPro" id="IPR036259">
    <property type="entry name" value="MFS_trans_sf"/>
</dbReference>
<evidence type="ECO:0000256" key="3">
    <source>
        <dbReference type="ARBA" id="ARBA00022692"/>
    </source>
</evidence>
<name>A0A1F8F1C6_9BACT</name>
<evidence type="ECO:0000256" key="2">
    <source>
        <dbReference type="ARBA" id="ARBA00022448"/>
    </source>
</evidence>
<comment type="caution">
    <text evidence="8">The sequence shown here is derived from an EMBL/GenBank/DDBJ whole genome shotgun (WGS) entry which is preliminary data.</text>
</comment>
<accession>A0A1F8F1C6</accession>
<protein>
    <recommendedName>
        <fullName evidence="7">Major facilitator superfamily (MFS) profile domain-containing protein</fullName>
    </recommendedName>
</protein>
<keyword evidence="3 6" id="KW-0812">Transmembrane</keyword>
<sequence length="418" mass="46941">MFMNTRRNVFLWVLYDFANSIISIVFFLYFSQWLVIEQGIPDIWYNLAFPIAAVLLLLTVPTTGVLLDKYWRRIAGLRYTTIGTAVLYGFCSYLAAHGQTIEALVVFTIGLYFYLLSFTFYTPLLNDIASPEKRGRVSGYGIAANYLGQIAGLLIALPFATGSLNLFSGSQRAETLLPAVMVFFLLALPMLILFKEPPAQKIEFSYKTEVRRSLRETKTLFTIPGVFAFLTAYFFFNDAILTASNNFAIFLEQVWKISDTTKTYLMLGILATSALGGLVSGQIADRVGHKRTLIYILSGWLIILPLIAWITDFKLFVVAAIIMGLWFGSNWTVSRSVMSYLCPRDKHNLTFAYFGLVERVSAFVGPIVWGLVLSNAISLGPSRYRLAATVLTVFVFFGLLAMRKVPKDDIPRPQHILA</sequence>
<feature type="transmembrane region" description="Helical" evidence="6">
    <location>
        <begin position="43"/>
        <end position="67"/>
    </location>
</feature>
<dbReference type="AlphaFoldDB" id="A0A1F8F1C6"/>
<dbReference type="SUPFAM" id="SSF103473">
    <property type="entry name" value="MFS general substrate transporter"/>
    <property type="match status" value="1"/>
</dbReference>
<feature type="transmembrane region" description="Helical" evidence="6">
    <location>
        <begin position="137"/>
        <end position="156"/>
    </location>
</feature>
<dbReference type="InterPro" id="IPR024671">
    <property type="entry name" value="Atg22-like"/>
</dbReference>
<reference evidence="8 9" key="1">
    <citation type="journal article" date="2016" name="Nat. Commun.">
        <title>Thousands of microbial genomes shed light on interconnected biogeochemical processes in an aquifer system.</title>
        <authorList>
            <person name="Anantharaman K."/>
            <person name="Brown C.T."/>
            <person name="Hug L.A."/>
            <person name="Sharon I."/>
            <person name="Castelle C.J."/>
            <person name="Probst A.J."/>
            <person name="Thomas B.C."/>
            <person name="Singh A."/>
            <person name="Wilkins M.J."/>
            <person name="Karaoz U."/>
            <person name="Brodie E.L."/>
            <person name="Williams K.H."/>
            <person name="Hubbard S.S."/>
            <person name="Banfield J.F."/>
        </authorList>
    </citation>
    <scope>NUCLEOTIDE SEQUENCE [LARGE SCALE GENOMIC DNA]</scope>
</reference>
<organism evidence="8 9">
    <name type="scientific">Candidatus Yanofskybacteria bacterium RIFCSPHIGHO2_01_FULL_48_25b</name>
    <dbReference type="NCBI Taxonomy" id="1802672"/>
    <lineage>
        <taxon>Bacteria</taxon>
        <taxon>Candidatus Yanofskyibacteriota</taxon>
    </lineage>
</organism>
<feature type="domain" description="Major facilitator superfamily (MFS) profile" evidence="7">
    <location>
        <begin position="175"/>
        <end position="418"/>
    </location>
</feature>
<evidence type="ECO:0000256" key="5">
    <source>
        <dbReference type="ARBA" id="ARBA00023136"/>
    </source>
</evidence>
<dbReference type="Proteomes" id="UP000177605">
    <property type="component" value="Unassembled WGS sequence"/>
</dbReference>